<keyword evidence="7" id="KW-0449">Lipoprotein</keyword>
<comment type="caution">
    <text evidence="10">The sequence shown here is derived from an EMBL/GenBank/DDBJ whole genome shotgun (WGS) entry which is preliminary data.</text>
</comment>
<dbReference type="InterPro" id="IPR008844">
    <property type="entry name" value="Spore_GerAC-like"/>
</dbReference>
<gene>
    <name evidence="10" type="ORF">ACJDU8_06310</name>
</gene>
<keyword evidence="6" id="KW-0564">Palmitate</keyword>
<evidence type="ECO:0000259" key="8">
    <source>
        <dbReference type="Pfam" id="PF05504"/>
    </source>
</evidence>
<feature type="domain" description="Spore germination protein N-terminal" evidence="9">
    <location>
        <begin position="26"/>
        <end position="197"/>
    </location>
</feature>
<evidence type="ECO:0000256" key="1">
    <source>
        <dbReference type="ARBA" id="ARBA00004635"/>
    </source>
</evidence>
<dbReference type="Pfam" id="PF05504">
    <property type="entry name" value="Spore_GerAC"/>
    <property type="match status" value="1"/>
</dbReference>
<dbReference type="Gene3D" id="3.30.300.210">
    <property type="entry name" value="Nutrient germinant receptor protein C, domain 3"/>
    <property type="match status" value="1"/>
</dbReference>
<evidence type="ECO:0000256" key="6">
    <source>
        <dbReference type="ARBA" id="ARBA00023139"/>
    </source>
</evidence>
<accession>A0ABW8SH27</accession>
<keyword evidence="4" id="KW-0732">Signal</keyword>
<evidence type="ECO:0000256" key="7">
    <source>
        <dbReference type="ARBA" id="ARBA00023288"/>
    </source>
</evidence>
<evidence type="ECO:0000256" key="2">
    <source>
        <dbReference type="ARBA" id="ARBA00007886"/>
    </source>
</evidence>
<dbReference type="EMBL" id="JBJHZX010000007">
    <property type="protein sequence ID" value="MFL0195179.1"/>
    <property type="molecule type" value="Genomic_DNA"/>
</dbReference>
<dbReference type="PANTHER" id="PTHR35789:SF1">
    <property type="entry name" value="SPORE GERMINATION PROTEIN B3"/>
    <property type="match status" value="1"/>
</dbReference>
<keyword evidence="5" id="KW-0472">Membrane</keyword>
<reference evidence="10 11" key="1">
    <citation type="submission" date="2024-11" db="EMBL/GenBank/DDBJ databases">
        <authorList>
            <person name="Heng Y.C."/>
            <person name="Lim A.C.H."/>
            <person name="Lee J.K.Y."/>
            <person name="Kittelmann S."/>
        </authorList>
    </citation>
    <scope>NUCLEOTIDE SEQUENCE [LARGE SCALE GENOMIC DNA]</scope>
    <source>
        <strain evidence="10 11">WILCCON 0269</strain>
    </source>
</reference>
<sequence length="376" mass="42746">MNKLIHKLRIIVIFIIIPMTFCGCWDEHPFERIGFSTVYGIEVSEDDSKMKITIVNPVTDPGSKARSEILTTTASLLRSSREALRRKSSKSMEAGKTQLLIYSKDIAERGEISKINEILERDPTDPIIAWLIVVDGSAEKFLRGVEKLSDKQRSYTYLTELLKRNSKSGYNPETRIYSFDITSFEEGIDNIAPLVKLEKDGAVIKGTALFSGDKMVGSLTSRNTSLLMAMMGKLKFTEYQFNSVNLPKNKMQIKQGLSAVLNSCKRKIEVKIVDNRPVVNIDLSLSGNIDEYKIYDFNEDENLERLNLKLQRELNKDCINVINYLKDINSDPIGIGNIVRAKYNSYWKKVDWTKAYKNAVINVNVKLKITQYGVSQ</sequence>
<dbReference type="RefSeq" id="WP_406791303.1">
    <property type="nucleotide sequence ID" value="NZ_JBJHZX010000007.1"/>
</dbReference>
<dbReference type="PROSITE" id="PS51257">
    <property type="entry name" value="PROKAR_LIPOPROTEIN"/>
    <property type="match status" value="1"/>
</dbReference>
<dbReference type="InterPro" id="IPR057336">
    <property type="entry name" value="GerAC_N"/>
</dbReference>
<evidence type="ECO:0000313" key="11">
    <source>
        <dbReference type="Proteomes" id="UP001623660"/>
    </source>
</evidence>
<evidence type="ECO:0000256" key="4">
    <source>
        <dbReference type="ARBA" id="ARBA00022729"/>
    </source>
</evidence>
<name>A0ABW8SH27_9CLOT</name>
<keyword evidence="3" id="KW-0309">Germination</keyword>
<protein>
    <submittedName>
        <fullName evidence="10">Ger(X)C family spore germination protein</fullName>
    </submittedName>
</protein>
<comment type="subcellular location">
    <subcellularLocation>
        <location evidence="1">Membrane</location>
        <topology evidence="1">Lipid-anchor</topology>
    </subcellularLocation>
</comment>
<feature type="domain" description="Spore germination GerAC-like C-terminal" evidence="8">
    <location>
        <begin position="205"/>
        <end position="373"/>
    </location>
</feature>
<evidence type="ECO:0000313" key="10">
    <source>
        <dbReference type="EMBL" id="MFL0195179.1"/>
    </source>
</evidence>
<dbReference type="NCBIfam" id="TIGR02887">
    <property type="entry name" value="spore_ger_x_C"/>
    <property type="match status" value="1"/>
</dbReference>
<proteinExistence type="inferred from homology"/>
<comment type="similarity">
    <text evidence="2">Belongs to the GerABKC lipoprotein family.</text>
</comment>
<dbReference type="InterPro" id="IPR038501">
    <property type="entry name" value="Spore_GerAC_C_sf"/>
</dbReference>
<dbReference type="PANTHER" id="PTHR35789">
    <property type="entry name" value="SPORE GERMINATION PROTEIN B3"/>
    <property type="match status" value="1"/>
</dbReference>
<dbReference type="InterPro" id="IPR046953">
    <property type="entry name" value="Spore_GerAC-like_C"/>
</dbReference>
<dbReference type="Pfam" id="PF25198">
    <property type="entry name" value="Spore_GerAC_N"/>
    <property type="match status" value="1"/>
</dbReference>
<keyword evidence="11" id="KW-1185">Reference proteome</keyword>
<organism evidence="10 11">
    <name type="scientific">Candidatus Clostridium eludens</name>
    <dbReference type="NCBI Taxonomy" id="3381663"/>
    <lineage>
        <taxon>Bacteria</taxon>
        <taxon>Bacillati</taxon>
        <taxon>Bacillota</taxon>
        <taxon>Clostridia</taxon>
        <taxon>Eubacteriales</taxon>
        <taxon>Clostridiaceae</taxon>
        <taxon>Clostridium</taxon>
    </lineage>
</organism>
<dbReference type="Proteomes" id="UP001623660">
    <property type="component" value="Unassembled WGS sequence"/>
</dbReference>
<evidence type="ECO:0000256" key="5">
    <source>
        <dbReference type="ARBA" id="ARBA00023136"/>
    </source>
</evidence>
<evidence type="ECO:0000259" key="9">
    <source>
        <dbReference type="Pfam" id="PF25198"/>
    </source>
</evidence>
<evidence type="ECO:0000256" key="3">
    <source>
        <dbReference type="ARBA" id="ARBA00022544"/>
    </source>
</evidence>